<keyword evidence="2" id="KW-1185">Reference proteome</keyword>
<evidence type="ECO:0000313" key="2">
    <source>
        <dbReference type="Proteomes" id="UP000594014"/>
    </source>
</evidence>
<proteinExistence type="predicted"/>
<accession>A0ACD1A6Z5</accession>
<sequence length="126" mass="14051">MFWDIVVIAGVFWIVMSIVSFIQSVHIKNIYKVLEPTGTVYFGRDAGFLRTSYYAFAAVDGNGTVQNAKLLKASRIITIPRLEPLDHLIDKNLSSLDPSMLSLNRGGQQAVKSLITNFEKKSKSTK</sequence>
<dbReference type="Proteomes" id="UP000594014">
    <property type="component" value="Chromosome"/>
</dbReference>
<evidence type="ECO:0000313" key="1">
    <source>
        <dbReference type="EMBL" id="QOX62166.1"/>
    </source>
</evidence>
<gene>
    <name evidence="1" type="ORF">FRZ06_01775</name>
</gene>
<protein>
    <submittedName>
        <fullName evidence="1">Uncharacterized protein</fullName>
    </submittedName>
</protein>
<organism evidence="1 2">
    <name type="scientific">Anoxybacterium hadale</name>
    <dbReference type="NCBI Taxonomy" id="3408580"/>
    <lineage>
        <taxon>Bacteria</taxon>
        <taxon>Bacillati</taxon>
        <taxon>Bacillota</taxon>
        <taxon>Clostridia</taxon>
        <taxon>Peptostreptococcales</taxon>
        <taxon>Anaerovoracaceae</taxon>
        <taxon>Anoxybacterium</taxon>
    </lineage>
</organism>
<dbReference type="EMBL" id="CP042469">
    <property type="protein sequence ID" value="QOX62166.1"/>
    <property type="molecule type" value="Genomic_DNA"/>
</dbReference>
<name>A0ACD1A6Z5_9FIRM</name>
<reference evidence="1" key="1">
    <citation type="submission" date="2019-08" db="EMBL/GenBank/DDBJ databases">
        <title>Genome sequence of Clostridiales bacterium MT110.</title>
        <authorList>
            <person name="Cao J."/>
        </authorList>
    </citation>
    <scope>NUCLEOTIDE SEQUENCE</scope>
    <source>
        <strain evidence="1">MT110</strain>
    </source>
</reference>